<protein>
    <submittedName>
        <fullName evidence="2">Uncharacterized protein</fullName>
    </submittedName>
</protein>
<dbReference type="EMBL" id="FN668652">
    <property type="protein sequence ID" value="CBK22906.2"/>
    <property type="molecule type" value="Genomic_DNA"/>
</dbReference>
<organism evidence="2">
    <name type="scientific">Blastocystis hominis</name>
    <dbReference type="NCBI Taxonomy" id="12968"/>
    <lineage>
        <taxon>Eukaryota</taxon>
        <taxon>Sar</taxon>
        <taxon>Stramenopiles</taxon>
        <taxon>Bigyra</taxon>
        <taxon>Opalozoa</taxon>
        <taxon>Opalinata</taxon>
        <taxon>Blastocystidae</taxon>
        <taxon>Blastocystis</taxon>
    </lineage>
</organism>
<feature type="region of interest" description="Disordered" evidence="1">
    <location>
        <begin position="1"/>
        <end position="22"/>
    </location>
</feature>
<name>D8M4B7_BLAHO</name>
<evidence type="ECO:0000313" key="2">
    <source>
        <dbReference type="EMBL" id="CBK22906.2"/>
    </source>
</evidence>
<sequence length="109" mass="12578">MNIPTRRSTSRISTGRRRKRRFAGSSIRCRNSNLLRYFKRKNPQEYCEISFIEVDIACFTEQVPGTVSPAEEVHAGFSRGVRFGGAGSRWLCKRKLIFVCSEETVDREE</sequence>
<accession>D8M4B7</accession>
<dbReference type="GeneID" id="24920013"/>
<proteinExistence type="predicted"/>
<dbReference type="RefSeq" id="XP_012896954.1">
    <property type="nucleotide sequence ID" value="XM_013041500.1"/>
</dbReference>
<dbReference type="Proteomes" id="UP000008312">
    <property type="component" value="Unassembled WGS sequence"/>
</dbReference>
<gene>
    <name evidence="2" type="ORF">GSBLH_T00002878001</name>
</gene>
<dbReference type="AlphaFoldDB" id="D8M4B7"/>
<keyword evidence="3" id="KW-1185">Reference proteome</keyword>
<evidence type="ECO:0000313" key="3">
    <source>
        <dbReference type="Proteomes" id="UP000008312"/>
    </source>
</evidence>
<evidence type="ECO:0000256" key="1">
    <source>
        <dbReference type="SAM" id="MobiDB-lite"/>
    </source>
</evidence>
<feature type="compositionally biased region" description="Low complexity" evidence="1">
    <location>
        <begin position="1"/>
        <end position="13"/>
    </location>
</feature>
<reference evidence="2" key="1">
    <citation type="submission" date="2010-02" db="EMBL/GenBank/DDBJ databases">
        <title>Sequencing and annotation of the Blastocystis hominis genome.</title>
        <authorList>
            <person name="Wincker P."/>
        </authorList>
    </citation>
    <scope>NUCLEOTIDE SEQUENCE</scope>
    <source>
        <strain evidence="2">Singapore isolate B</strain>
    </source>
</reference>
<dbReference type="InParanoid" id="D8M4B7"/>